<dbReference type="PANTHER" id="PTHR33112">
    <property type="entry name" value="DOMAIN PROTEIN, PUTATIVE-RELATED"/>
    <property type="match status" value="1"/>
</dbReference>
<dbReference type="Proteomes" id="UP000325395">
    <property type="component" value="Unassembled WGS sequence"/>
</dbReference>
<protein>
    <submittedName>
        <fullName evidence="1">Uncharacterized protein</fullName>
    </submittedName>
</protein>
<sequence>MTYPSDKLPAMSGIAKEYAKVLGNAYVAGLWREFLVDELAWLPWEQCTAASEYRAPSWSWASVDGPVGRPFNAIEQLKTVHGANEGFPMRFDTMGTKSPDLVFSLIVTPASDVNETWKRIGAFFAKGSQIGPRDTLTRKSTITL</sequence>
<evidence type="ECO:0000313" key="1">
    <source>
        <dbReference type="EMBL" id="KAE8422969.1"/>
    </source>
</evidence>
<keyword evidence="2" id="KW-1185">Reference proteome</keyword>
<dbReference type="PANTHER" id="PTHR33112:SF9">
    <property type="entry name" value="HETEROKARYON INCOMPATIBILITY DOMAIN-CONTAINING PROTEIN"/>
    <property type="match status" value="1"/>
</dbReference>
<reference evidence="1 2" key="1">
    <citation type="submission" date="2019-04" db="EMBL/GenBank/DDBJ databases">
        <authorList>
            <consortium name="DOE Joint Genome Institute"/>
            <person name="Mondo S."/>
            <person name="Kjaerbolling I."/>
            <person name="Vesth T."/>
            <person name="Frisvad J.C."/>
            <person name="Nybo J.L."/>
            <person name="Theobald S."/>
            <person name="Kildgaard S."/>
            <person name="Isbrandt T."/>
            <person name="Kuo A."/>
            <person name="Sato A."/>
            <person name="Lyhne E.K."/>
            <person name="Kogle M.E."/>
            <person name="Wiebenga A."/>
            <person name="Kun R.S."/>
            <person name="Lubbers R.J."/>
            <person name="Makela M.R."/>
            <person name="Barry K."/>
            <person name="Chovatia M."/>
            <person name="Clum A."/>
            <person name="Daum C."/>
            <person name="Haridas S."/>
            <person name="He G."/>
            <person name="LaButti K."/>
            <person name="Lipzen A."/>
            <person name="Riley R."/>
            <person name="Salamov A."/>
            <person name="Simmons B.A."/>
            <person name="Magnuson J.K."/>
            <person name="Henrissat B."/>
            <person name="Mortensen U.H."/>
            <person name="Larsen T.O."/>
            <person name="Devries R.P."/>
            <person name="Grigoriev I.V."/>
            <person name="Machida M."/>
            <person name="Baker S.E."/>
            <person name="Andersen M.R."/>
            <person name="Cantor M.N."/>
            <person name="Hua S.X."/>
        </authorList>
    </citation>
    <scope>NUCLEOTIDE SEQUENCE [LARGE SCALE GENOMIC DNA]</scope>
    <source>
        <strain evidence="1 2">CBS 117616</strain>
    </source>
</reference>
<proteinExistence type="predicted"/>
<name>A0ABQ6X0W7_9EURO</name>
<accession>A0ABQ6X0W7</accession>
<organism evidence="1 2">
    <name type="scientific">Aspergillus pseudocaelatus</name>
    <dbReference type="NCBI Taxonomy" id="1825620"/>
    <lineage>
        <taxon>Eukaryota</taxon>
        <taxon>Fungi</taxon>
        <taxon>Dikarya</taxon>
        <taxon>Ascomycota</taxon>
        <taxon>Pezizomycotina</taxon>
        <taxon>Eurotiomycetes</taxon>
        <taxon>Eurotiomycetidae</taxon>
        <taxon>Eurotiales</taxon>
        <taxon>Aspergillaceae</taxon>
        <taxon>Aspergillus</taxon>
        <taxon>Aspergillus subgen. Circumdati</taxon>
    </lineage>
</organism>
<dbReference type="EMBL" id="ML735691">
    <property type="protein sequence ID" value="KAE8422969.1"/>
    <property type="molecule type" value="Genomic_DNA"/>
</dbReference>
<evidence type="ECO:0000313" key="2">
    <source>
        <dbReference type="Proteomes" id="UP000325395"/>
    </source>
</evidence>
<feature type="non-terminal residue" evidence="1">
    <location>
        <position position="1"/>
    </location>
</feature>
<gene>
    <name evidence="1" type="ORF">BDV36DRAFT_244395</name>
</gene>